<proteinExistence type="predicted"/>
<gene>
    <name evidence="1" type="ORF">UT63_C0113G0004</name>
</gene>
<dbReference type="Proteomes" id="UP000034539">
    <property type="component" value="Unassembled WGS sequence"/>
</dbReference>
<protein>
    <recommendedName>
        <fullName evidence="3">DUF4254 domain-containing protein</fullName>
    </recommendedName>
</protein>
<reference evidence="1 2" key="1">
    <citation type="journal article" date="2015" name="Nature">
        <title>rRNA introns, odd ribosomes, and small enigmatic genomes across a large radiation of phyla.</title>
        <authorList>
            <person name="Brown C.T."/>
            <person name="Hug L.A."/>
            <person name="Thomas B.C."/>
            <person name="Sharon I."/>
            <person name="Castelle C.J."/>
            <person name="Singh A."/>
            <person name="Wilkins M.J."/>
            <person name="Williams K.H."/>
            <person name="Banfield J.F."/>
        </authorList>
    </citation>
    <scope>NUCLEOTIDE SEQUENCE [LARGE SCALE GENOMIC DNA]</scope>
</reference>
<comment type="caution">
    <text evidence="1">The sequence shown here is derived from an EMBL/GenBank/DDBJ whole genome shotgun (WGS) entry which is preliminary data.</text>
</comment>
<name>A0A0G0PPN1_9BACT</name>
<accession>A0A0G0PPN1</accession>
<evidence type="ECO:0000313" key="2">
    <source>
        <dbReference type="Proteomes" id="UP000034539"/>
    </source>
</evidence>
<dbReference type="EMBL" id="LBXN01000113">
    <property type="protein sequence ID" value="KKR29873.1"/>
    <property type="molecule type" value="Genomic_DNA"/>
</dbReference>
<dbReference type="AlphaFoldDB" id="A0A0G0PPN1"/>
<sequence>MEKWLKSINNLVEELYNGSFKNTGSTAIEKTVLDLLSANFILWGYEDEARRKDVPDSCIAELKRKIDKENQSRNDIIDALDALIRQDVEEKLKSIDQTLPMNSENPGSLYDRLTILALRSYNLKKEINRKDADIAHIERCSNMLEQVLEKSDDLLKCLKELMDDIYSGRKKIKAYKQHKLYNDPALNPALRK</sequence>
<evidence type="ECO:0000313" key="1">
    <source>
        <dbReference type="EMBL" id="KKR29873.1"/>
    </source>
</evidence>
<dbReference type="Pfam" id="PF14063">
    <property type="entry name" value="DUF4254"/>
    <property type="match status" value="1"/>
</dbReference>
<dbReference type="InterPro" id="IPR025350">
    <property type="entry name" value="DUF4254"/>
</dbReference>
<organism evidence="1 2">
    <name type="scientific">Candidatus Gottesmanbacteria bacterium GW2011_GWC2_39_8</name>
    <dbReference type="NCBI Taxonomy" id="1618450"/>
    <lineage>
        <taxon>Bacteria</taxon>
        <taxon>Candidatus Gottesmaniibacteriota</taxon>
    </lineage>
</organism>
<evidence type="ECO:0008006" key="3">
    <source>
        <dbReference type="Google" id="ProtNLM"/>
    </source>
</evidence>